<accession>A0AAV8SM29</accession>
<proteinExistence type="predicted"/>
<dbReference type="Proteomes" id="UP001159364">
    <property type="component" value="Linkage Group LG10"/>
</dbReference>
<sequence>MAGNLIRLLIILAISYLITSSSAAPISRLRRVILHGHLAAKEKTWEEHASDGRMTLELNDYPGIGANNRHVPRPQFGRCNDC</sequence>
<keyword evidence="3" id="KW-1185">Reference proteome</keyword>
<feature type="chain" id="PRO_5043944918" evidence="1">
    <location>
        <begin position="24"/>
        <end position="82"/>
    </location>
</feature>
<dbReference type="PANTHER" id="PTHR33474">
    <property type="entry name" value="TRANSMEMBRANE PROTEIN"/>
    <property type="match status" value="1"/>
</dbReference>
<dbReference type="PANTHER" id="PTHR33474:SF2">
    <property type="entry name" value="TRANSMEMBRANE PROTEIN"/>
    <property type="match status" value="1"/>
</dbReference>
<evidence type="ECO:0000313" key="2">
    <source>
        <dbReference type="EMBL" id="KAJ8753302.1"/>
    </source>
</evidence>
<feature type="signal peptide" evidence="1">
    <location>
        <begin position="1"/>
        <end position="23"/>
    </location>
</feature>
<organism evidence="2 3">
    <name type="scientific">Erythroxylum novogranatense</name>
    <dbReference type="NCBI Taxonomy" id="1862640"/>
    <lineage>
        <taxon>Eukaryota</taxon>
        <taxon>Viridiplantae</taxon>
        <taxon>Streptophyta</taxon>
        <taxon>Embryophyta</taxon>
        <taxon>Tracheophyta</taxon>
        <taxon>Spermatophyta</taxon>
        <taxon>Magnoliopsida</taxon>
        <taxon>eudicotyledons</taxon>
        <taxon>Gunneridae</taxon>
        <taxon>Pentapetalae</taxon>
        <taxon>rosids</taxon>
        <taxon>fabids</taxon>
        <taxon>Malpighiales</taxon>
        <taxon>Erythroxylaceae</taxon>
        <taxon>Erythroxylum</taxon>
    </lineage>
</organism>
<keyword evidence="1" id="KW-0732">Signal</keyword>
<protein>
    <submittedName>
        <fullName evidence="2">Uncharacterized protein</fullName>
    </submittedName>
</protein>
<evidence type="ECO:0000313" key="3">
    <source>
        <dbReference type="Proteomes" id="UP001159364"/>
    </source>
</evidence>
<dbReference type="EMBL" id="JAIWQS010000010">
    <property type="protein sequence ID" value="KAJ8753302.1"/>
    <property type="molecule type" value="Genomic_DNA"/>
</dbReference>
<name>A0AAV8SM29_9ROSI</name>
<dbReference type="AlphaFoldDB" id="A0AAV8SM29"/>
<gene>
    <name evidence="2" type="ORF">K2173_019701</name>
</gene>
<reference evidence="2 3" key="1">
    <citation type="submission" date="2021-09" db="EMBL/GenBank/DDBJ databases">
        <title>Genomic insights and catalytic innovation underlie evolution of tropane alkaloids biosynthesis.</title>
        <authorList>
            <person name="Wang Y.-J."/>
            <person name="Tian T."/>
            <person name="Huang J.-P."/>
            <person name="Huang S.-X."/>
        </authorList>
    </citation>
    <scope>NUCLEOTIDE SEQUENCE [LARGE SCALE GENOMIC DNA]</scope>
    <source>
        <strain evidence="2">KIB-2018</strain>
        <tissue evidence="2">Leaf</tissue>
    </source>
</reference>
<comment type="caution">
    <text evidence="2">The sequence shown here is derived from an EMBL/GenBank/DDBJ whole genome shotgun (WGS) entry which is preliminary data.</text>
</comment>
<evidence type="ECO:0000256" key="1">
    <source>
        <dbReference type="SAM" id="SignalP"/>
    </source>
</evidence>